<proteinExistence type="predicted"/>
<feature type="region of interest" description="Disordered" evidence="1">
    <location>
        <begin position="38"/>
        <end position="58"/>
    </location>
</feature>
<dbReference type="AlphaFoldDB" id="A0A6J6FQ32"/>
<organism evidence="2">
    <name type="scientific">freshwater metagenome</name>
    <dbReference type="NCBI Taxonomy" id="449393"/>
    <lineage>
        <taxon>unclassified sequences</taxon>
        <taxon>metagenomes</taxon>
        <taxon>ecological metagenomes</taxon>
    </lineage>
</organism>
<reference evidence="2" key="1">
    <citation type="submission" date="2020-05" db="EMBL/GenBank/DDBJ databases">
        <authorList>
            <person name="Chiriac C."/>
            <person name="Salcher M."/>
            <person name="Ghai R."/>
            <person name="Kavagutti S V."/>
        </authorList>
    </citation>
    <scope>NUCLEOTIDE SEQUENCE</scope>
</reference>
<evidence type="ECO:0000313" key="2">
    <source>
        <dbReference type="EMBL" id="CAB4589175.1"/>
    </source>
</evidence>
<sequence>MCALSRNHFAILRDEERFAGLDVANDLVTAGFEDERLAGNGPLGSDKPGITPTQNQRANSEWVAECEKPVTGDEGNRGIRSLDTLVQSGDGIEDVVGRELFNGRCGLKLVCEHIDEKFGVGIRVEVTTVILVKLCGQFPCVREVPVVNEDDSVGGVDEERLCFRFTIRVAAGRVAHVAEPDIPQQSTHVTCSEGFSNLPLRLRHVKGRVLTGRNTGGVLPAVLKKSERVIDLLIDGRG</sequence>
<evidence type="ECO:0000256" key="1">
    <source>
        <dbReference type="SAM" id="MobiDB-lite"/>
    </source>
</evidence>
<accession>A0A6J6FQ32</accession>
<dbReference type="EMBL" id="CAEZTZ010000120">
    <property type="protein sequence ID" value="CAB4589175.1"/>
    <property type="molecule type" value="Genomic_DNA"/>
</dbReference>
<gene>
    <name evidence="2" type="ORF">UFOPK1767_00846</name>
</gene>
<name>A0A6J6FQ32_9ZZZZ</name>
<protein>
    <submittedName>
        <fullName evidence="2">Unannotated protein</fullName>
    </submittedName>
</protein>